<keyword evidence="3 13" id="KW-0444">Lipid biosynthesis</keyword>
<dbReference type="PRINTS" id="PR00075">
    <property type="entry name" value="FACDDSATRASE"/>
</dbReference>
<dbReference type="CDD" id="cd03505">
    <property type="entry name" value="Delta9-FADS-like"/>
    <property type="match status" value="1"/>
</dbReference>
<evidence type="ECO:0000256" key="12">
    <source>
        <dbReference type="ARBA" id="ARBA00023160"/>
    </source>
</evidence>
<dbReference type="PANTHER" id="PTHR11351:SF31">
    <property type="entry name" value="DESATURASE 1, ISOFORM A-RELATED"/>
    <property type="match status" value="1"/>
</dbReference>
<evidence type="ECO:0000256" key="3">
    <source>
        <dbReference type="ARBA" id="ARBA00022516"/>
    </source>
</evidence>
<dbReference type="InterPro" id="IPR015876">
    <property type="entry name" value="Acyl-CoA_DS"/>
</dbReference>
<keyword evidence="12 13" id="KW-0275">Fatty acid biosynthesis</keyword>
<feature type="transmembrane region" description="Helical" evidence="14">
    <location>
        <begin position="73"/>
        <end position="93"/>
    </location>
</feature>
<evidence type="ECO:0000256" key="10">
    <source>
        <dbReference type="ARBA" id="ARBA00023098"/>
    </source>
</evidence>
<evidence type="ECO:0000256" key="6">
    <source>
        <dbReference type="ARBA" id="ARBA00022832"/>
    </source>
</evidence>
<evidence type="ECO:0000256" key="13">
    <source>
        <dbReference type="RuleBase" id="RU000581"/>
    </source>
</evidence>
<dbReference type="GO" id="GO:0004768">
    <property type="term" value="F:stearoyl-CoA 9-desaturase activity"/>
    <property type="evidence" value="ECO:0007669"/>
    <property type="project" value="TreeGrafter"/>
</dbReference>
<evidence type="ECO:0000256" key="5">
    <source>
        <dbReference type="ARBA" id="ARBA00022723"/>
    </source>
</evidence>
<dbReference type="EMBL" id="JAPWDV010000001">
    <property type="protein sequence ID" value="KAJ6221901.1"/>
    <property type="molecule type" value="Genomic_DNA"/>
</dbReference>
<dbReference type="GO" id="GO:0005506">
    <property type="term" value="F:iron ion binding"/>
    <property type="evidence" value="ECO:0007669"/>
    <property type="project" value="TreeGrafter"/>
</dbReference>
<dbReference type="Gene3D" id="3.40.50.980">
    <property type="match status" value="2"/>
</dbReference>
<feature type="domain" description="AMP-dependent synthetase/ligase" evidence="15">
    <location>
        <begin position="509"/>
        <end position="626"/>
    </location>
</feature>
<dbReference type="PANTHER" id="PTHR11351">
    <property type="entry name" value="ACYL-COA DESATURASE"/>
    <property type="match status" value="1"/>
</dbReference>
<evidence type="ECO:0000256" key="7">
    <source>
        <dbReference type="ARBA" id="ARBA00022989"/>
    </source>
</evidence>
<evidence type="ECO:0000256" key="1">
    <source>
        <dbReference type="ARBA" id="ARBA00004141"/>
    </source>
</evidence>
<keyword evidence="5" id="KW-0479">Metal-binding</keyword>
<evidence type="ECO:0000259" key="15">
    <source>
        <dbReference type="Pfam" id="PF00501"/>
    </source>
</evidence>
<name>A0A9Q0RPM7_BLOTA</name>
<comment type="domain">
    <text evidence="13">The histidine box domains are involved in binding the catalytic metal ions.</text>
</comment>
<dbReference type="InterPro" id="IPR001522">
    <property type="entry name" value="FADS-1_CS"/>
</dbReference>
<dbReference type="Pfam" id="PF00501">
    <property type="entry name" value="AMP-binding"/>
    <property type="match status" value="1"/>
</dbReference>
<sequence>MTIGNIKLFESELILQASIESKPTVNKYDNFCVNKPSAIQYRHQYVWRNIIALIILHIIAIYGFVLIPFTKSATVLFTYFLMVFGSLGVQTGAHRLWAHRSYEANWPLRLFLSLCHVMALQNDLYEWCRDHRTHHKWSDTDADPHNSSRGFFFAHCGWLMVRKHPDVKRMGRTIDLSDLERDPIVMFQRRFYIPLVFIFWGFIPSWIPVHFWNETIINSIVACVFLRYVVSLNFTWLVNSWAHLYGNRPYDRHIGPVEASCRNFLMGEGFHNYHHTFPWDYSASELGPWDVFNPATIAINIFHHLGWAWNLKKVNPRLIQTKIECTGDINIDPFEMKSLSVSDVNHRSESIAIGFIQIGVTPYPNVILFYADNSIQCVITIYGIIYLGASLSITVPSDVVSNLANKIVTDQCSILAISGHKISIVQKLFDNKQLYSDAISCLKTIVIIDSTGGEDVLASLTRKQVVNYETLLHAGMGCKLKSIPYYSFNNFPNDKLLIMNTINEQKRKIVNNQTFLRILMNETEDSVGKRIIVSYPIGHLFGLSSIYSILLNGMILIPTREINTEHILQLVERFRVQWLMVTYQILVEMGKIDFRSKYDLSSLEIIKFGGNVCDTILQQKIKNVYNVQTLHFSDKY</sequence>
<feature type="transmembrane region" description="Helical" evidence="14">
    <location>
        <begin position="191"/>
        <end position="209"/>
    </location>
</feature>
<keyword evidence="11 14" id="KW-0472">Membrane</keyword>
<comment type="caution">
    <text evidence="16">The sequence shown here is derived from an EMBL/GenBank/DDBJ whole genome shotgun (WGS) entry which is preliminary data.</text>
</comment>
<feature type="transmembrane region" description="Helical" evidence="14">
    <location>
        <begin position="215"/>
        <end position="238"/>
    </location>
</feature>
<reference evidence="16" key="1">
    <citation type="submission" date="2022-12" db="EMBL/GenBank/DDBJ databases">
        <title>Genome assemblies of Blomia tropicalis.</title>
        <authorList>
            <person name="Cui Y."/>
        </authorList>
    </citation>
    <scope>NUCLEOTIDE SEQUENCE</scope>
    <source>
        <tissue evidence="16">Adult mites</tissue>
    </source>
</reference>
<dbReference type="GO" id="GO:0006636">
    <property type="term" value="P:unsaturated fatty acid biosynthetic process"/>
    <property type="evidence" value="ECO:0007669"/>
    <property type="project" value="TreeGrafter"/>
</dbReference>
<dbReference type="GO" id="GO:0005789">
    <property type="term" value="C:endoplasmic reticulum membrane"/>
    <property type="evidence" value="ECO:0007669"/>
    <property type="project" value="TreeGrafter"/>
</dbReference>
<feature type="transmembrane region" description="Helical" evidence="14">
    <location>
        <begin position="45"/>
        <end position="67"/>
    </location>
</feature>
<organism evidence="16 17">
    <name type="scientific">Blomia tropicalis</name>
    <name type="common">Mite</name>
    <dbReference type="NCBI Taxonomy" id="40697"/>
    <lineage>
        <taxon>Eukaryota</taxon>
        <taxon>Metazoa</taxon>
        <taxon>Ecdysozoa</taxon>
        <taxon>Arthropoda</taxon>
        <taxon>Chelicerata</taxon>
        <taxon>Arachnida</taxon>
        <taxon>Acari</taxon>
        <taxon>Acariformes</taxon>
        <taxon>Sarcoptiformes</taxon>
        <taxon>Astigmata</taxon>
        <taxon>Glycyphagoidea</taxon>
        <taxon>Echimyopodidae</taxon>
        <taxon>Blomia</taxon>
    </lineage>
</organism>
<evidence type="ECO:0000256" key="8">
    <source>
        <dbReference type="ARBA" id="ARBA00023002"/>
    </source>
</evidence>
<dbReference type="InterPro" id="IPR000873">
    <property type="entry name" value="AMP-dep_synth/lig_dom"/>
</dbReference>
<keyword evidence="17" id="KW-1185">Reference proteome</keyword>
<keyword evidence="6" id="KW-0276">Fatty acid metabolism</keyword>
<evidence type="ECO:0000256" key="11">
    <source>
        <dbReference type="ARBA" id="ARBA00023136"/>
    </source>
</evidence>
<protein>
    <recommendedName>
        <fullName evidence="15">AMP-dependent synthetase/ligase domain-containing protein</fullName>
    </recommendedName>
</protein>
<comment type="similarity">
    <text evidence="2 13">Belongs to the fatty acid desaturase type 1 family.</text>
</comment>
<dbReference type="Proteomes" id="UP001142055">
    <property type="component" value="Chromosome 1"/>
</dbReference>
<comment type="cofactor">
    <cofactor evidence="13">
        <name>Fe(2+)</name>
        <dbReference type="ChEBI" id="CHEBI:29033"/>
    </cofactor>
</comment>
<evidence type="ECO:0000256" key="4">
    <source>
        <dbReference type="ARBA" id="ARBA00022692"/>
    </source>
</evidence>
<comment type="subcellular location">
    <subcellularLocation>
        <location evidence="1">Membrane</location>
        <topology evidence="1">Multi-pass membrane protein</topology>
    </subcellularLocation>
</comment>
<keyword evidence="4 13" id="KW-0812">Transmembrane</keyword>
<dbReference type="AlphaFoldDB" id="A0A9Q0RPM7"/>
<evidence type="ECO:0000256" key="2">
    <source>
        <dbReference type="ARBA" id="ARBA00009295"/>
    </source>
</evidence>
<evidence type="ECO:0000256" key="14">
    <source>
        <dbReference type="SAM" id="Phobius"/>
    </source>
</evidence>
<dbReference type="SUPFAM" id="SSF56801">
    <property type="entry name" value="Acetyl-CoA synthetase-like"/>
    <property type="match status" value="1"/>
</dbReference>
<keyword evidence="9" id="KW-0408">Iron</keyword>
<dbReference type="PROSITE" id="PS00476">
    <property type="entry name" value="FATTY_ACID_DESATUR_1"/>
    <property type="match status" value="1"/>
</dbReference>
<accession>A0A9Q0RPM7</accession>
<evidence type="ECO:0000313" key="16">
    <source>
        <dbReference type="EMBL" id="KAJ6221901.1"/>
    </source>
</evidence>
<evidence type="ECO:0000256" key="9">
    <source>
        <dbReference type="ARBA" id="ARBA00023004"/>
    </source>
</evidence>
<keyword evidence="8 13" id="KW-0560">Oxidoreductase</keyword>
<keyword evidence="10" id="KW-0443">Lipid metabolism</keyword>
<evidence type="ECO:0000313" key="17">
    <source>
        <dbReference type="Proteomes" id="UP001142055"/>
    </source>
</evidence>
<gene>
    <name evidence="16" type="ORF">RDWZM_000446</name>
</gene>
<keyword evidence="7 14" id="KW-1133">Transmembrane helix</keyword>
<proteinExistence type="inferred from homology"/>